<evidence type="ECO:0000313" key="3">
    <source>
        <dbReference type="Proteomes" id="UP001155079"/>
    </source>
</evidence>
<comment type="caution">
    <text evidence="2">The sequence shown here is derived from an EMBL/GenBank/DDBJ whole genome shotgun (WGS) entry which is preliminary data.</text>
</comment>
<protein>
    <submittedName>
        <fullName evidence="2">Uncharacterized protein</fullName>
    </submittedName>
</protein>
<dbReference type="Proteomes" id="UP001155079">
    <property type="component" value="Unassembled WGS sequence"/>
</dbReference>
<dbReference type="EMBL" id="JAMXLX010000005">
    <property type="protein sequence ID" value="MCO5958217.1"/>
    <property type="molecule type" value="Genomic_DNA"/>
</dbReference>
<evidence type="ECO:0000313" key="4">
    <source>
        <dbReference type="Proteomes" id="UP001155380"/>
    </source>
</evidence>
<keyword evidence="3" id="KW-1185">Reference proteome</keyword>
<evidence type="ECO:0000313" key="2">
    <source>
        <dbReference type="EMBL" id="MCO5958217.1"/>
    </source>
</evidence>
<reference evidence="2 3" key="1">
    <citation type="submission" date="2022-06" db="EMBL/GenBank/DDBJ databases">
        <authorList>
            <person name="Sun Q."/>
        </authorList>
    </citation>
    <scope>NUCLEOTIDE SEQUENCE</scope>
    <source>
        <strain evidence="2">S101</strain>
        <strain evidence="1 3">S153</strain>
    </source>
</reference>
<dbReference type="Proteomes" id="UP001155380">
    <property type="component" value="Unassembled WGS sequence"/>
</dbReference>
<gene>
    <name evidence="1" type="ORF">NBH20_05210</name>
    <name evidence="2" type="ORF">NBH21_15680</name>
</gene>
<proteinExistence type="predicted"/>
<evidence type="ECO:0000313" key="1">
    <source>
        <dbReference type="EMBL" id="MCM2400543.1"/>
    </source>
</evidence>
<dbReference type="RefSeq" id="WP_250915187.1">
    <property type="nucleotide sequence ID" value="NZ_JAMQAY010000002.1"/>
</dbReference>
<name>A0AAJ1BYE8_9HYPH</name>
<sequence>MLDPVVFVMAVPLQLAEIRKQKNAAWDLRLQDLKSLGSKNLATSMSDGCALCQRSSAFRSPLTGAKIRKQAPCQFSAMLIKIMNFRLNFDFGLVPASFDRKTGLLKDCANALFRR</sequence>
<accession>A0AAJ1BYE8</accession>
<dbReference type="AlphaFoldDB" id="A0AAJ1BYE8"/>
<dbReference type="EMBL" id="JAMQAY010000002">
    <property type="protein sequence ID" value="MCM2400543.1"/>
    <property type="molecule type" value="Genomic_DNA"/>
</dbReference>
<organism evidence="2 4">
    <name type="scientific">Ciceribacter sichuanensis</name>
    <dbReference type="NCBI Taxonomy" id="2949647"/>
    <lineage>
        <taxon>Bacteria</taxon>
        <taxon>Pseudomonadati</taxon>
        <taxon>Pseudomonadota</taxon>
        <taxon>Alphaproteobacteria</taxon>
        <taxon>Hyphomicrobiales</taxon>
        <taxon>Rhizobiaceae</taxon>
        <taxon>Ciceribacter</taxon>
    </lineage>
</organism>